<evidence type="ECO:0000256" key="5">
    <source>
        <dbReference type="ARBA" id="ARBA00022741"/>
    </source>
</evidence>
<evidence type="ECO:0000256" key="1">
    <source>
        <dbReference type="ARBA" id="ARBA00004479"/>
    </source>
</evidence>
<feature type="domain" description="Guanylate cyclase" evidence="12">
    <location>
        <begin position="190"/>
        <end position="295"/>
    </location>
</feature>
<dbReference type="RefSeq" id="XP_014670257.1">
    <property type="nucleotide sequence ID" value="XM_014814771.1"/>
</dbReference>
<dbReference type="CDD" id="cd07302">
    <property type="entry name" value="CHD"/>
    <property type="match status" value="1"/>
</dbReference>
<evidence type="ECO:0000256" key="6">
    <source>
        <dbReference type="ARBA" id="ARBA00022989"/>
    </source>
</evidence>
<keyword evidence="9" id="KW-0456">Lyase</keyword>
<protein>
    <recommendedName>
        <fullName evidence="2">guanylate cyclase</fullName>
        <ecNumber evidence="2">4.6.1.2</ecNumber>
    </recommendedName>
</protein>
<keyword evidence="4" id="KW-0732">Signal</keyword>
<feature type="transmembrane region" description="Helical" evidence="11">
    <location>
        <begin position="110"/>
        <end position="132"/>
    </location>
</feature>
<evidence type="ECO:0000256" key="11">
    <source>
        <dbReference type="SAM" id="Phobius"/>
    </source>
</evidence>
<dbReference type="SMART" id="SM00044">
    <property type="entry name" value="CYCc"/>
    <property type="match status" value="1"/>
</dbReference>
<keyword evidence="6 11" id="KW-1133">Transmembrane helix</keyword>
<dbReference type="PANTHER" id="PTHR11920:SF501">
    <property type="entry name" value="GUANYLATE CYCLASE 32E"/>
    <property type="match status" value="1"/>
</dbReference>
<proteinExistence type="predicted"/>
<dbReference type="InterPro" id="IPR011645">
    <property type="entry name" value="HNOB_dom_associated"/>
</dbReference>
<dbReference type="Pfam" id="PF07701">
    <property type="entry name" value="HNOBA"/>
    <property type="match status" value="1"/>
</dbReference>
<dbReference type="SUPFAM" id="SSF55073">
    <property type="entry name" value="Nucleotide cyclase"/>
    <property type="match status" value="1"/>
</dbReference>
<dbReference type="Gene3D" id="6.10.250.780">
    <property type="match status" value="1"/>
</dbReference>
<keyword evidence="5" id="KW-0547">Nucleotide-binding</keyword>
<evidence type="ECO:0000313" key="14">
    <source>
        <dbReference type="RefSeq" id="XP_014670257.1"/>
    </source>
</evidence>
<evidence type="ECO:0000259" key="12">
    <source>
        <dbReference type="PROSITE" id="PS50125"/>
    </source>
</evidence>
<dbReference type="EC" id="4.6.1.2" evidence="2"/>
<dbReference type="PROSITE" id="PS50125">
    <property type="entry name" value="GUANYLATE_CYCLASE_2"/>
    <property type="match status" value="1"/>
</dbReference>
<comment type="subcellular location">
    <subcellularLocation>
        <location evidence="1">Membrane</location>
        <topology evidence="1">Single-pass type I membrane protein</topology>
    </subcellularLocation>
</comment>
<evidence type="ECO:0000256" key="2">
    <source>
        <dbReference type="ARBA" id="ARBA00012202"/>
    </source>
</evidence>
<dbReference type="InterPro" id="IPR029787">
    <property type="entry name" value="Nucleotide_cyclase"/>
</dbReference>
<accession>A0ABM1EDI6</accession>
<evidence type="ECO:0000256" key="10">
    <source>
        <dbReference type="ARBA" id="ARBA00023293"/>
    </source>
</evidence>
<organism evidence="13 14">
    <name type="scientific">Priapulus caudatus</name>
    <name type="common">Priapulid worm</name>
    <dbReference type="NCBI Taxonomy" id="37621"/>
    <lineage>
        <taxon>Eukaryota</taxon>
        <taxon>Metazoa</taxon>
        <taxon>Ecdysozoa</taxon>
        <taxon>Scalidophora</taxon>
        <taxon>Priapulida</taxon>
        <taxon>Priapulimorpha</taxon>
        <taxon>Priapulimorphida</taxon>
        <taxon>Priapulidae</taxon>
        <taxon>Priapulus</taxon>
    </lineage>
</organism>
<evidence type="ECO:0000256" key="8">
    <source>
        <dbReference type="ARBA" id="ARBA00023180"/>
    </source>
</evidence>
<dbReference type="InterPro" id="IPR001054">
    <property type="entry name" value="A/G_cyclase"/>
</dbReference>
<dbReference type="InterPro" id="IPR050401">
    <property type="entry name" value="Cyclic_nucleotide_synthase"/>
</dbReference>
<evidence type="ECO:0000256" key="7">
    <source>
        <dbReference type="ARBA" id="ARBA00023136"/>
    </source>
</evidence>
<keyword evidence="7 11" id="KW-0472">Membrane</keyword>
<reference evidence="14" key="1">
    <citation type="submission" date="2025-08" db="UniProtKB">
        <authorList>
            <consortium name="RefSeq"/>
        </authorList>
    </citation>
    <scope>IDENTIFICATION</scope>
</reference>
<keyword evidence="13" id="KW-1185">Reference proteome</keyword>
<dbReference type="Pfam" id="PF00211">
    <property type="entry name" value="Guanylate_cyc"/>
    <property type="match status" value="1"/>
</dbReference>
<dbReference type="PANTHER" id="PTHR11920">
    <property type="entry name" value="GUANYLYL CYCLASE"/>
    <property type="match status" value="1"/>
</dbReference>
<dbReference type="Pfam" id="PF08376">
    <property type="entry name" value="NIT"/>
    <property type="match status" value="1"/>
</dbReference>
<name>A0ABM1EDI6_PRICU</name>
<evidence type="ECO:0000256" key="3">
    <source>
        <dbReference type="ARBA" id="ARBA00022692"/>
    </source>
</evidence>
<keyword evidence="8" id="KW-0325">Glycoprotein</keyword>
<dbReference type="GeneID" id="106811215"/>
<dbReference type="Proteomes" id="UP000695022">
    <property type="component" value="Unplaced"/>
</dbReference>
<dbReference type="Gene3D" id="3.30.70.1230">
    <property type="entry name" value="Nucleotide cyclase"/>
    <property type="match status" value="1"/>
</dbReference>
<keyword evidence="10" id="KW-0141">cGMP biosynthesis</keyword>
<evidence type="ECO:0000256" key="4">
    <source>
        <dbReference type="ARBA" id="ARBA00022729"/>
    </source>
</evidence>
<dbReference type="InterPro" id="IPR013587">
    <property type="entry name" value="Nitrate/nitrite_sensing"/>
</dbReference>
<gene>
    <name evidence="14" type="primary">LOC106811215</name>
</gene>
<evidence type="ECO:0000256" key="9">
    <source>
        <dbReference type="ARBA" id="ARBA00023239"/>
    </source>
</evidence>
<sequence length="295" mass="33563">MSGRFPREEYLWYNKRKEIGEAYLTRAADYSATILSLVANYTRGDLHATIATMRHTLIAADVQPPDVHMASWWFDNMTQYINTLKRFEGALGRQIVAQLHERLSTLRDDIILSATTVVCTVAICPVIALSVYRMTKSLQIYAASLQKRTEELNKEQKLTDKLLYQMLPKSVADHLKQGRSASPEHYDCVTIYFSDIVDFTRICSRSTPFQVVDMLNTIYNAFDDKVDLFDVYKVETIGDAYMVASGLPIPNGDGHFQEIADLALELLEAIKQVRIAHLEELLKIRIGIHSDYTST</sequence>
<keyword evidence="3 11" id="KW-0812">Transmembrane</keyword>
<evidence type="ECO:0000313" key="13">
    <source>
        <dbReference type="Proteomes" id="UP000695022"/>
    </source>
</evidence>